<keyword evidence="1" id="KW-0472">Membrane</keyword>
<dbReference type="RefSeq" id="WP_142443430.1">
    <property type="nucleotide sequence ID" value="NZ_SESI01000002.1"/>
</dbReference>
<feature type="transmembrane region" description="Helical" evidence="1">
    <location>
        <begin position="94"/>
        <end position="118"/>
    </location>
</feature>
<sequence>MRESLTVTRVSGLLFLVIVSALTLLRVGNAEPPVSVQSAIVNAAAVLTLLALARYVARGGSFIDCWLLALGPCFAYTLNLLVPLIPIFNVVNVVSVGLLALAAGLAVSGVLTTVAYAVGQLFRTADI</sequence>
<accession>A0A544QN16</accession>
<name>A0A544QN16_9EURY</name>
<proteinExistence type="predicted"/>
<dbReference type="Proteomes" id="UP000315385">
    <property type="component" value="Unassembled WGS sequence"/>
</dbReference>
<keyword evidence="1" id="KW-1133">Transmembrane helix</keyword>
<evidence type="ECO:0000256" key="1">
    <source>
        <dbReference type="SAM" id="Phobius"/>
    </source>
</evidence>
<dbReference type="OrthoDB" id="293619at2157"/>
<organism evidence="2 3">
    <name type="scientific">Halonotius roseus</name>
    <dbReference type="NCBI Taxonomy" id="2511997"/>
    <lineage>
        <taxon>Archaea</taxon>
        <taxon>Methanobacteriati</taxon>
        <taxon>Methanobacteriota</taxon>
        <taxon>Stenosarchaea group</taxon>
        <taxon>Halobacteria</taxon>
        <taxon>Halobacteriales</taxon>
        <taxon>Haloferacaceae</taxon>
        <taxon>Halonotius</taxon>
    </lineage>
</organism>
<keyword evidence="1" id="KW-0812">Transmembrane</keyword>
<comment type="caution">
    <text evidence="2">The sequence shown here is derived from an EMBL/GenBank/DDBJ whole genome shotgun (WGS) entry which is preliminary data.</text>
</comment>
<reference evidence="2 3" key="1">
    <citation type="submission" date="2019-02" db="EMBL/GenBank/DDBJ databases">
        <title>Halonotius sp. a new haloqrchaeon isolated from saline water.</title>
        <authorList>
            <person name="Duran-Viseras A."/>
            <person name="Sanchez-Porro C."/>
            <person name="Ventosa A."/>
        </authorList>
    </citation>
    <scope>NUCLEOTIDE SEQUENCE [LARGE SCALE GENOMIC DNA]</scope>
    <source>
        <strain evidence="2 3">F9-27</strain>
    </source>
</reference>
<gene>
    <name evidence="2" type="ORF">EWF95_07365</name>
</gene>
<keyword evidence="3" id="KW-1185">Reference proteome</keyword>
<evidence type="ECO:0000313" key="3">
    <source>
        <dbReference type="Proteomes" id="UP000315385"/>
    </source>
</evidence>
<feature type="transmembrane region" description="Helical" evidence="1">
    <location>
        <begin position="40"/>
        <end position="57"/>
    </location>
</feature>
<dbReference type="EMBL" id="SESI01000002">
    <property type="protein sequence ID" value="TQQ80308.1"/>
    <property type="molecule type" value="Genomic_DNA"/>
</dbReference>
<evidence type="ECO:0000313" key="2">
    <source>
        <dbReference type="EMBL" id="TQQ80308.1"/>
    </source>
</evidence>
<protein>
    <submittedName>
        <fullName evidence="2">Uncharacterized protein</fullName>
    </submittedName>
</protein>
<dbReference type="AlphaFoldDB" id="A0A544QN16"/>
<feature type="transmembrane region" description="Helical" evidence="1">
    <location>
        <begin position="66"/>
        <end position="88"/>
    </location>
</feature>